<feature type="transmembrane region" description="Helical" evidence="1">
    <location>
        <begin position="7"/>
        <end position="33"/>
    </location>
</feature>
<keyword evidence="1" id="KW-0812">Transmembrane</keyword>
<evidence type="ECO:0000313" key="3">
    <source>
        <dbReference type="EMBL" id="RDY31999.1"/>
    </source>
</evidence>
<reference evidence="2 5" key="2">
    <citation type="submission" date="2018-05" db="EMBL/GenBank/DDBJ databases">
        <title>Genomic Encyclopedia of Type Strains, Phase IV (KMG-IV): sequencing the most valuable type-strain genomes for metagenomic binning, comparative biology and taxonomic classification.</title>
        <authorList>
            <person name="Goeker M."/>
        </authorList>
    </citation>
    <scope>NUCLEOTIDE SEQUENCE [LARGE SCALE GENOMIC DNA]</scope>
    <source>
        <strain evidence="2 5">DSM 28816</strain>
    </source>
</reference>
<reference evidence="3 4" key="1">
    <citation type="journal article" date="2017" name="Genome Announc.">
        <title>Draft Genome Sequence of a Sporulating and Motile Strain of Lachnotalea glycerini Isolated from Water in Quebec City, Canada.</title>
        <authorList>
            <person name="Maheux A.F."/>
            <person name="Boudreau D.K."/>
            <person name="Berube E."/>
            <person name="Boissinot M."/>
            <person name="Raymond F."/>
            <person name="Brodeur S."/>
            <person name="Corbeil J."/>
            <person name="Isabel S."/>
            <person name="Omar R.F."/>
            <person name="Bergeron M.G."/>
        </authorList>
    </citation>
    <scope>NUCLEOTIDE SEQUENCE [LARGE SCALE GENOMIC DNA]</scope>
    <source>
        <strain evidence="3 4">CCRI-19302</strain>
    </source>
</reference>
<evidence type="ECO:0000313" key="5">
    <source>
        <dbReference type="Proteomes" id="UP000247523"/>
    </source>
</evidence>
<sequence>MLKKKEIIISLMGGIIISFILELIVFFVALFNWDFSKKMDLNMGKGIFNMFNFICIEDGFQVELGIGFLICAFLGGIVILALSIAFRKVFKIEVI</sequence>
<dbReference type="AlphaFoldDB" id="A0A255IIU6"/>
<feature type="transmembrane region" description="Helical" evidence="1">
    <location>
        <begin position="66"/>
        <end position="86"/>
    </location>
</feature>
<dbReference type="EMBL" id="QICS01000002">
    <property type="protein sequence ID" value="PXV93349.1"/>
    <property type="molecule type" value="Genomic_DNA"/>
</dbReference>
<keyword evidence="1" id="KW-1133">Transmembrane helix</keyword>
<gene>
    <name evidence="2" type="ORF">C8E03_102117</name>
    <name evidence="3" type="ORF">CG710_006770</name>
</gene>
<evidence type="ECO:0000256" key="1">
    <source>
        <dbReference type="SAM" id="Phobius"/>
    </source>
</evidence>
<keyword evidence="1" id="KW-0472">Membrane</keyword>
<keyword evidence="4" id="KW-1185">Reference proteome</keyword>
<dbReference type="EMBL" id="NOKA02000007">
    <property type="protein sequence ID" value="RDY31999.1"/>
    <property type="molecule type" value="Genomic_DNA"/>
</dbReference>
<reference evidence="3" key="3">
    <citation type="submission" date="2018-07" db="EMBL/GenBank/DDBJ databases">
        <authorList>
            <person name="Quirk P.G."/>
            <person name="Krulwich T.A."/>
        </authorList>
    </citation>
    <scope>NUCLEOTIDE SEQUENCE</scope>
    <source>
        <strain evidence="3">CCRI-19302</strain>
    </source>
</reference>
<dbReference type="Proteomes" id="UP000216411">
    <property type="component" value="Unassembled WGS sequence"/>
</dbReference>
<dbReference type="Proteomes" id="UP000247523">
    <property type="component" value="Unassembled WGS sequence"/>
</dbReference>
<dbReference type="RefSeq" id="WP_094377241.1">
    <property type="nucleotide sequence ID" value="NZ_NOKA02000007.1"/>
</dbReference>
<proteinExistence type="predicted"/>
<accession>A0A255IIU6</accession>
<evidence type="ECO:0000313" key="4">
    <source>
        <dbReference type="Proteomes" id="UP000216411"/>
    </source>
</evidence>
<name>A0A255IIU6_9FIRM</name>
<evidence type="ECO:0000313" key="2">
    <source>
        <dbReference type="EMBL" id="PXV93349.1"/>
    </source>
</evidence>
<protein>
    <submittedName>
        <fullName evidence="2">Uncharacterized protein</fullName>
    </submittedName>
</protein>
<organism evidence="2 5">
    <name type="scientific">Lachnotalea glycerini</name>
    <dbReference type="NCBI Taxonomy" id="1763509"/>
    <lineage>
        <taxon>Bacteria</taxon>
        <taxon>Bacillati</taxon>
        <taxon>Bacillota</taxon>
        <taxon>Clostridia</taxon>
        <taxon>Lachnospirales</taxon>
        <taxon>Lachnospiraceae</taxon>
        <taxon>Lachnotalea</taxon>
    </lineage>
</organism>
<comment type="caution">
    <text evidence="2">The sequence shown here is derived from an EMBL/GenBank/DDBJ whole genome shotgun (WGS) entry which is preliminary data.</text>
</comment>